<dbReference type="AlphaFoldDB" id="A0AAE0AGD9"/>
<dbReference type="InterPro" id="IPR012337">
    <property type="entry name" value="RNaseH-like_sf"/>
</dbReference>
<evidence type="ECO:0000256" key="1">
    <source>
        <dbReference type="SAM" id="MobiDB-lite"/>
    </source>
</evidence>
<feature type="compositionally biased region" description="Basic and acidic residues" evidence="1">
    <location>
        <begin position="616"/>
        <end position="643"/>
    </location>
</feature>
<organism evidence="3 4">
    <name type="scientific">Dipteronia sinensis</name>
    <dbReference type="NCBI Taxonomy" id="43782"/>
    <lineage>
        <taxon>Eukaryota</taxon>
        <taxon>Viridiplantae</taxon>
        <taxon>Streptophyta</taxon>
        <taxon>Embryophyta</taxon>
        <taxon>Tracheophyta</taxon>
        <taxon>Spermatophyta</taxon>
        <taxon>Magnoliopsida</taxon>
        <taxon>eudicotyledons</taxon>
        <taxon>Gunneridae</taxon>
        <taxon>Pentapetalae</taxon>
        <taxon>rosids</taxon>
        <taxon>malvids</taxon>
        <taxon>Sapindales</taxon>
        <taxon>Sapindaceae</taxon>
        <taxon>Hippocastanoideae</taxon>
        <taxon>Acereae</taxon>
        <taxon>Dipteronia</taxon>
    </lineage>
</organism>
<protein>
    <recommendedName>
        <fullName evidence="2">RNase H type-1 domain-containing protein</fullName>
    </recommendedName>
</protein>
<dbReference type="InterPro" id="IPR036397">
    <property type="entry name" value="RNaseH_sf"/>
</dbReference>
<dbReference type="GO" id="GO:0004523">
    <property type="term" value="F:RNA-DNA hybrid ribonuclease activity"/>
    <property type="evidence" value="ECO:0007669"/>
    <property type="project" value="InterPro"/>
</dbReference>
<evidence type="ECO:0000313" key="3">
    <source>
        <dbReference type="EMBL" id="KAK3212710.1"/>
    </source>
</evidence>
<dbReference type="Proteomes" id="UP001281410">
    <property type="component" value="Unassembled WGS sequence"/>
</dbReference>
<dbReference type="PANTHER" id="PTHR31286:SF167">
    <property type="entry name" value="OS09G0268800 PROTEIN"/>
    <property type="match status" value="1"/>
</dbReference>
<dbReference type="Gene3D" id="3.30.420.10">
    <property type="entry name" value="Ribonuclease H-like superfamily/Ribonuclease H"/>
    <property type="match status" value="1"/>
</dbReference>
<dbReference type="InterPro" id="IPR044730">
    <property type="entry name" value="RNase_H-like_dom_plant"/>
</dbReference>
<evidence type="ECO:0000259" key="2">
    <source>
        <dbReference type="Pfam" id="PF13456"/>
    </source>
</evidence>
<gene>
    <name evidence="3" type="ORF">Dsin_017416</name>
</gene>
<accession>A0AAE0AGD9</accession>
<name>A0AAE0AGD9_9ROSI</name>
<feature type="domain" description="RNase H type-1" evidence="2">
    <location>
        <begin position="235"/>
        <end position="316"/>
    </location>
</feature>
<dbReference type="GO" id="GO:0003676">
    <property type="term" value="F:nucleic acid binding"/>
    <property type="evidence" value="ECO:0007669"/>
    <property type="project" value="InterPro"/>
</dbReference>
<dbReference type="CDD" id="cd06222">
    <property type="entry name" value="RNase_H_like"/>
    <property type="match status" value="1"/>
</dbReference>
<dbReference type="Pfam" id="PF13456">
    <property type="entry name" value="RVT_3"/>
    <property type="match status" value="1"/>
</dbReference>
<dbReference type="EMBL" id="JANJYJ010000005">
    <property type="protein sequence ID" value="KAK3212710.1"/>
    <property type="molecule type" value="Genomic_DNA"/>
</dbReference>
<sequence>MGSCEENKLIRVAWDRCCKPYSQGGLGLKDLGLLNDSLLKKLTWKFMTSQSFAFSFLRERYLTQLRKSHGDLLKEGIWLIDENSQRDFWLDNWFGVPILELLEIPDYLASLLRARVSDFIHDGRWVLDDSFRAHFPDLCFRIDRIAISPVADSLVWAHSRDGQAMSVSFSDQLQVLRKITIHAVVWSVWLARNQWIFESKAMEFRSALSLVCRAVSDANRSVIWSPPAPGWIKVNTDGAALSSPGVGGCGGVFRNYRTFVKGCFTVPFGQVFTFEVELLAASMAINLAWQNGWHRIWLESDSSYVVHLLASRSEQQVWPRKMDPEEVARLCASLSLTDRDGSVHMLEVNLRNEAVNRMEGFEIESVTGNVFTFHFNCEHDRQRVISGGPWSFSNALMVLTKPEGMGTIDSIQFQLAEFWVQIHQVPILCMTKKIGWFLGSLIGEVADVDGGNASEARGKFMRVKVRIELDKPLMRCLRIDILGDGVESILLLRPYCPNLESQVNDSRQRDLGASGNDTPNLQTLEPMIEETLEENREETVKVGILTEIKDIVDSPLNEQDTGLVNGRSRNHDLNICGGPDPIICKDQKLKMSMDSPFQLQLGEKRKKRGAAITDDGDGRRKGSKRDSSQGEAIGKSEADDEKMAGMQQKLRPTLLESSQLIQSVDSVMDGQKILAESVLEAAGSVLPSKVSSKLEFNSYLSLSADRSLPVRRDQ</sequence>
<keyword evidence="4" id="KW-1185">Reference proteome</keyword>
<evidence type="ECO:0000313" key="4">
    <source>
        <dbReference type="Proteomes" id="UP001281410"/>
    </source>
</evidence>
<dbReference type="SUPFAM" id="SSF53098">
    <property type="entry name" value="Ribonuclease H-like"/>
    <property type="match status" value="1"/>
</dbReference>
<feature type="region of interest" description="Disordered" evidence="1">
    <location>
        <begin position="599"/>
        <end position="647"/>
    </location>
</feature>
<proteinExistence type="predicted"/>
<dbReference type="InterPro" id="IPR040256">
    <property type="entry name" value="At4g02000-like"/>
</dbReference>
<dbReference type="PANTHER" id="PTHR31286">
    <property type="entry name" value="GLYCINE-RICH CELL WALL STRUCTURAL PROTEIN 1.8-LIKE"/>
    <property type="match status" value="1"/>
</dbReference>
<comment type="caution">
    <text evidence="3">The sequence shown here is derived from an EMBL/GenBank/DDBJ whole genome shotgun (WGS) entry which is preliminary data.</text>
</comment>
<dbReference type="InterPro" id="IPR002156">
    <property type="entry name" value="RNaseH_domain"/>
</dbReference>
<reference evidence="3" key="1">
    <citation type="journal article" date="2023" name="Plant J.">
        <title>Genome sequences and population genomics provide insights into the demographic history, inbreeding, and mutation load of two 'living fossil' tree species of Dipteronia.</title>
        <authorList>
            <person name="Feng Y."/>
            <person name="Comes H.P."/>
            <person name="Chen J."/>
            <person name="Zhu S."/>
            <person name="Lu R."/>
            <person name="Zhang X."/>
            <person name="Li P."/>
            <person name="Qiu J."/>
            <person name="Olsen K.M."/>
            <person name="Qiu Y."/>
        </authorList>
    </citation>
    <scope>NUCLEOTIDE SEQUENCE</scope>
    <source>
        <strain evidence="3">NBL</strain>
    </source>
</reference>